<feature type="region of interest" description="Disordered" evidence="1">
    <location>
        <begin position="1"/>
        <end position="83"/>
    </location>
</feature>
<evidence type="ECO:0000256" key="1">
    <source>
        <dbReference type="SAM" id="MobiDB-lite"/>
    </source>
</evidence>
<feature type="compositionally biased region" description="Basic and acidic residues" evidence="1">
    <location>
        <begin position="1"/>
        <end position="32"/>
    </location>
</feature>
<evidence type="ECO:0000313" key="2">
    <source>
        <dbReference type="EMBL" id="KAJ8873549.1"/>
    </source>
</evidence>
<feature type="compositionally biased region" description="Basic and acidic residues" evidence="1">
    <location>
        <begin position="40"/>
        <end position="59"/>
    </location>
</feature>
<name>A0ABQ9GNG2_9NEOP</name>
<reference evidence="2 3" key="1">
    <citation type="submission" date="2023-02" db="EMBL/GenBank/DDBJ databases">
        <title>LHISI_Scaffold_Assembly.</title>
        <authorList>
            <person name="Stuart O.P."/>
            <person name="Cleave R."/>
            <person name="Magrath M.J.L."/>
            <person name="Mikheyev A.S."/>
        </authorList>
    </citation>
    <scope>NUCLEOTIDE SEQUENCE [LARGE SCALE GENOMIC DNA]</scope>
    <source>
        <strain evidence="2">Daus_M_001</strain>
        <tissue evidence="2">Leg muscle</tissue>
    </source>
</reference>
<proteinExistence type="predicted"/>
<dbReference type="Proteomes" id="UP001159363">
    <property type="component" value="Chromosome 9"/>
</dbReference>
<comment type="caution">
    <text evidence="2">The sequence shown here is derived from an EMBL/GenBank/DDBJ whole genome shotgun (WGS) entry which is preliminary data.</text>
</comment>
<keyword evidence="3" id="KW-1185">Reference proteome</keyword>
<protein>
    <submittedName>
        <fullName evidence="2">Uncharacterized protein</fullName>
    </submittedName>
</protein>
<accession>A0ABQ9GNG2</accession>
<dbReference type="EMBL" id="JARBHB010000010">
    <property type="protein sequence ID" value="KAJ8873549.1"/>
    <property type="molecule type" value="Genomic_DNA"/>
</dbReference>
<evidence type="ECO:0000313" key="3">
    <source>
        <dbReference type="Proteomes" id="UP001159363"/>
    </source>
</evidence>
<organism evidence="2 3">
    <name type="scientific">Dryococelus australis</name>
    <dbReference type="NCBI Taxonomy" id="614101"/>
    <lineage>
        <taxon>Eukaryota</taxon>
        <taxon>Metazoa</taxon>
        <taxon>Ecdysozoa</taxon>
        <taxon>Arthropoda</taxon>
        <taxon>Hexapoda</taxon>
        <taxon>Insecta</taxon>
        <taxon>Pterygota</taxon>
        <taxon>Neoptera</taxon>
        <taxon>Polyneoptera</taxon>
        <taxon>Phasmatodea</taxon>
        <taxon>Verophasmatodea</taxon>
        <taxon>Anareolatae</taxon>
        <taxon>Phasmatidae</taxon>
        <taxon>Eurycanthinae</taxon>
        <taxon>Dryococelus</taxon>
    </lineage>
</organism>
<gene>
    <name evidence="2" type="ORF">PR048_024367</name>
</gene>
<sequence length="83" mass="9634">MSGDEDKSEDKKEIEDEEREKILNEENKREQDGEQQPEGEVQKMRKALEECEKDRDGKKKVPIGGIKIPGFLKSKSRDKCKVK</sequence>